<dbReference type="EMBL" id="JYGL01000001">
    <property type="protein sequence ID" value="KJQ58886.1"/>
    <property type="molecule type" value="Genomic_DNA"/>
</dbReference>
<dbReference type="InterPro" id="IPR002053">
    <property type="entry name" value="Glyco_hydro_25"/>
</dbReference>
<dbReference type="PANTHER" id="PTHR34135">
    <property type="entry name" value="LYSOZYME"/>
    <property type="match status" value="1"/>
</dbReference>
<feature type="domain" description="LysM" evidence="2">
    <location>
        <begin position="217"/>
        <end position="261"/>
    </location>
</feature>
<evidence type="ECO:0000313" key="3">
    <source>
        <dbReference type="EMBL" id="KJQ58886.1"/>
    </source>
</evidence>
<proteinExistence type="inferred from homology"/>
<evidence type="ECO:0000313" key="4">
    <source>
        <dbReference type="Proteomes" id="UP000033658"/>
    </source>
</evidence>
<dbReference type="PROSITE" id="PS51782">
    <property type="entry name" value="LYSM"/>
    <property type="match status" value="2"/>
</dbReference>
<dbReference type="GO" id="GO:0003796">
    <property type="term" value="F:lysozyme activity"/>
    <property type="evidence" value="ECO:0007669"/>
    <property type="project" value="UniProtKB-EC"/>
</dbReference>
<dbReference type="SUPFAM" id="SSF54106">
    <property type="entry name" value="LysM domain"/>
    <property type="match status" value="2"/>
</dbReference>
<protein>
    <submittedName>
        <fullName evidence="3">1,4-beta-N-acetylmuramidase</fullName>
        <ecNumber evidence="3">3.2.1.17</ecNumber>
    </submittedName>
</protein>
<gene>
    <name evidence="3" type="primary">lytC</name>
    <name evidence="3" type="ORF">TZ86_00731</name>
</gene>
<dbReference type="InterPro" id="IPR017853">
    <property type="entry name" value="GH"/>
</dbReference>
<dbReference type="EC" id="3.2.1.17" evidence="3"/>
<evidence type="ECO:0000259" key="2">
    <source>
        <dbReference type="PROSITE" id="PS51782"/>
    </source>
</evidence>
<dbReference type="AlphaFoldDB" id="A0AAW3H7S2"/>
<comment type="similarity">
    <text evidence="1">Belongs to the glycosyl hydrolase 25 family.</text>
</comment>
<dbReference type="GO" id="GO:0016052">
    <property type="term" value="P:carbohydrate catabolic process"/>
    <property type="evidence" value="ECO:0007669"/>
    <property type="project" value="TreeGrafter"/>
</dbReference>
<dbReference type="PROSITE" id="PS51904">
    <property type="entry name" value="GLYCOSYL_HYDROL_F25_2"/>
    <property type="match status" value="1"/>
</dbReference>
<accession>A0AAW3H7S2</accession>
<evidence type="ECO:0000256" key="1">
    <source>
        <dbReference type="ARBA" id="ARBA00010646"/>
    </source>
</evidence>
<dbReference type="GO" id="GO:0009253">
    <property type="term" value="P:peptidoglycan catabolic process"/>
    <property type="evidence" value="ECO:0007669"/>
    <property type="project" value="InterPro"/>
</dbReference>
<dbReference type="InterPro" id="IPR018392">
    <property type="entry name" value="LysM"/>
</dbReference>
<name>A0AAW3H7S2_STRGN</name>
<organism evidence="3 4">
    <name type="scientific">Streptococcus gordonii</name>
    <dbReference type="NCBI Taxonomy" id="1302"/>
    <lineage>
        <taxon>Bacteria</taxon>
        <taxon>Bacillati</taxon>
        <taxon>Bacillota</taxon>
        <taxon>Bacilli</taxon>
        <taxon>Lactobacillales</taxon>
        <taxon>Streptococcaceae</taxon>
        <taxon>Streptococcus</taxon>
    </lineage>
</organism>
<dbReference type="Pfam" id="PF01183">
    <property type="entry name" value="Glyco_hydro_25"/>
    <property type="match status" value="1"/>
</dbReference>
<dbReference type="InterPro" id="IPR036779">
    <property type="entry name" value="LysM_dom_sf"/>
</dbReference>
<feature type="domain" description="LysM" evidence="2">
    <location>
        <begin position="271"/>
        <end position="315"/>
    </location>
</feature>
<dbReference type="Gene3D" id="3.10.350.10">
    <property type="entry name" value="LysM domain"/>
    <property type="match status" value="2"/>
</dbReference>
<dbReference type="RefSeq" id="WP_045503465.1">
    <property type="nucleotide sequence ID" value="NZ_JYGL01000001.1"/>
</dbReference>
<dbReference type="Pfam" id="PF01476">
    <property type="entry name" value="LysM"/>
    <property type="match status" value="2"/>
</dbReference>
<keyword evidence="3" id="KW-0326">Glycosidase</keyword>
<dbReference type="SUPFAM" id="SSF51445">
    <property type="entry name" value="(Trans)glycosidases"/>
    <property type="match status" value="1"/>
</dbReference>
<sequence length="316" mass="34925">MALFGVDISEHNGFIDFDQLKNNVDFVIIRSSWGSFAEDLRARRNASECERVGIPYGFYHYSYARNLGEAQAEVNAFLNFARQFHPSMPLYIDMEDADGWKANNGGVSWETSTEICRLFCDHVEAAGYWAGVYASLYWFQNMGDLSRYTNWVAQWQVEACAVPTDIWQFTSDGLVGGISGRVDSNYMYRDLRSVYTGQAPEPRSELPQQATAPVSTGTYTVQEGDTLSAIAALYGTSYQELAAINGITNPDLIYPGQVLQVTGSAQVSSTTTYTVENGDTLSAIAAMYGTNYQHLAAINGIENPDLIFSGQVLLIE</sequence>
<dbReference type="CDD" id="cd00118">
    <property type="entry name" value="LysM"/>
    <property type="match status" value="2"/>
</dbReference>
<comment type="caution">
    <text evidence="3">The sequence shown here is derived from an EMBL/GenBank/DDBJ whole genome shotgun (WGS) entry which is preliminary data.</text>
</comment>
<dbReference type="Proteomes" id="UP000033658">
    <property type="component" value="Unassembled WGS sequence"/>
</dbReference>
<dbReference type="SMART" id="SM00257">
    <property type="entry name" value="LysM"/>
    <property type="match status" value="2"/>
</dbReference>
<dbReference type="Gene3D" id="3.20.20.80">
    <property type="entry name" value="Glycosidases"/>
    <property type="match status" value="1"/>
</dbReference>
<keyword evidence="3" id="KW-0378">Hydrolase</keyword>
<dbReference type="GO" id="GO:0016998">
    <property type="term" value="P:cell wall macromolecule catabolic process"/>
    <property type="evidence" value="ECO:0007669"/>
    <property type="project" value="InterPro"/>
</dbReference>
<reference evidence="3 4" key="1">
    <citation type="submission" date="2015-02" db="EMBL/GenBank/DDBJ databases">
        <title>Evolution of amylase-binding proteins of oral streptococcal species.</title>
        <authorList>
            <person name="Haase E.M."/>
        </authorList>
    </citation>
    <scope>NUCLEOTIDE SEQUENCE [LARGE SCALE GENOMIC DNA]</scope>
    <source>
        <strain evidence="3 4">G9B</strain>
    </source>
</reference>
<dbReference type="PANTHER" id="PTHR34135:SF2">
    <property type="entry name" value="LYSOZYME"/>
    <property type="match status" value="1"/>
</dbReference>